<evidence type="ECO:0000259" key="5">
    <source>
        <dbReference type="Pfam" id="PF02120"/>
    </source>
</evidence>
<keyword evidence="3" id="KW-1005">Bacterial flagellum biogenesis</keyword>
<gene>
    <name evidence="6" type="ORF">AB4876_01405</name>
</gene>
<keyword evidence="6" id="KW-0966">Cell projection</keyword>
<comment type="caution">
    <text evidence="6">The sequence shown here is derived from an EMBL/GenBank/DDBJ whole genome shotgun (WGS) entry which is preliminary data.</text>
</comment>
<dbReference type="PRINTS" id="PR01007">
    <property type="entry name" value="FLGHOOKFLIK"/>
</dbReference>
<dbReference type="Gene3D" id="3.30.750.140">
    <property type="match status" value="1"/>
</dbReference>
<dbReference type="InterPro" id="IPR038610">
    <property type="entry name" value="FliK-like_C_sf"/>
</dbReference>
<proteinExistence type="inferred from homology"/>
<feature type="domain" description="Flagellar hook-length control protein-like C-terminal" evidence="5">
    <location>
        <begin position="274"/>
        <end position="352"/>
    </location>
</feature>
<protein>
    <submittedName>
        <fullName evidence="6">Flagellar hook-length control protein FliK</fullName>
    </submittedName>
</protein>
<feature type="region of interest" description="Disordered" evidence="4">
    <location>
        <begin position="351"/>
        <end position="403"/>
    </location>
</feature>
<dbReference type="InterPro" id="IPR001635">
    <property type="entry name" value="Flag_hook_Flik"/>
</dbReference>
<name>A0ABV3U0X5_9GAMM</name>
<dbReference type="PANTHER" id="PTHR37533">
    <property type="entry name" value="FLAGELLAR HOOK-LENGTH CONTROL PROTEIN"/>
    <property type="match status" value="1"/>
</dbReference>
<comment type="similarity">
    <text evidence="2">Belongs to the FliK family.</text>
</comment>
<evidence type="ECO:0000256" key="1">
    <source>
        <dbReference type="ARBA" id="ARBA00003944"/>
    </source>
</evidence>
<dbReference type="PANTHER" id="PTHR37533:SF2">
    <property type="entry name" value="FLAGELLAR HOOK-LENGTH CONTROL PROTEIN"/>
    <property type="match status" value="1"/>
</dbReference>
<dbReference type="Proteomes" id="UP001557485">
    <property type="component" value="Unassembled WGS sequence"/>
</dbReference>
<feature type="compositionally biased region" description="Polar residues" evidence="4">
    <location>
        <begin position="351"/>
        <end position="366"/>
    </location>
</feature>
<dbReference type="Pfam" id="PF02120">
    <property type="entry name" value="Flg_hook"/>
    <property type="match status" value="1"/>
</dbReference>
<dbReference type="EMBL" id="JBFRYA010000001">
    <property type="protein sequence ID" value="MEX1667546.1"/>
    <property type="molecule type" value="Genomic_DNA"/>
</dbReference>
<sequence length="415" mass="42578">MPSSSLPALSSSDVNQQSRASVKAENSSNPGSQLPFNQLLAGKMGGAADPQQSASAAVDADEAQLVASDAEAAASALLLKDGGGKALPLTGKALPLITPQMTAGAELTDADADLDAENALVNWQQVQIDWSRTQLGTAKGFDDSSLNGGNRGQQAVDQLLLQQEKLLQGENQAKSNLLLAGVNSQGSQTASAGGFAAALQGAVAAGEGLGLAQAKGLKTESFTAEEDFAELAALSQLKNSLSSASGAGPRAPVALTMNQSLVDNPAWGQAMAARIGMMMNNGVHTATMQLNPAELGSIHIQLSMQGDNTSVQFQTQNGDTSDLIEKMLPRLQSGLEQQGLRLDEVKISHNPNLSNGAATNGNQQFAGESAGQGDGSSRAQGAGLAGTDNQEEESPSQLDMSTVTMNKTLAVDYYA</sequence>
<accession>A0ABV3U0X5</accession>
<dbReference type="RefSeq" id="WP_368379867.1">
    <property type="nucleotide sequence ID" value="NZ_JBFRYA010000001.1"/>
</dbReference>
<evidence type="ECO:0000313" key="7">
    <source>
        <dbReference type="Proteomes" id="UP001557485"/>
    </source>
</evidence>
<evidence type="ECO:0000256" key="3">
    <source>
        <dbReference type="ARBA" id="ARBA00022795"/>
    </source>
</evidence>
<feature type="region of interest" description="Disordered" evidence="4">
    <location>
        <begin position="1"/>
        <end position="56"/>
    </location>
</feature>
<feature type="compositionally biased region" description="Low complexity" evidence="4">
    <location>
        <begin position="1"/>
        <end position="12"/>
    </location>
</feature>
<reference evidence="6 7" key="1">
    <citation type="journal article" date="2011" name="Int. J. Syst. Evol. Microbiol.">
        <title>Zhongshania antarctica gen. nov., sp. nov. and Zhongshania guokunii sp. nov., gammaproteobacteria respectively isolated from coastal attached (fast) ice and surface seawater of the Antarctic.</title>
        <authorList>
            <person name="Li H.J."/>
            <person name="Zhang X.Y."/>
            <person name="Chen C.X."/>
            <person name="Zhang Y.J."/>
            <person name="Gao Z.M."/>
            <person name="Yu Y."/>
            <person name="Chen X.L."/>
            <person name="Chen B."/>
            <person name="Zhang Y.Z."/>
        </authorList>
    </citation>
    <scope>NUCLEOTIDE SEQUENCE [LARGE SCALE GENOMIC DNA]</scope>
    <source>
        <strain evidence="6 7">ZS6-22T</strain>
    </source>
</reference>
<dbReference type="CDD" id="cd17470">
    <property type="entry name" value="T3SS_Flik_C"/>
    <property type="match status" value="1"/>
</dbReference>
<evidence type="ECO:0000256" key="2">
    <source>
        <dbReference type="ARBA" id="ARBA00009149"/>
    </source>
</evidence>
<comment type="function">
    <text evidence="1">Controls the length of the flagellar hook.</text>
</comment>
<keyword evidence="6" id="KW-0282">Flagellum</keyword>
<keyword evidence="6" id="KW-0969">Cilium</keyword>
<dbReference type="InterPro" id="IPR052563">
    <property type="entry name" value="FliK"/>
</dbReference>
<organism evidence="6 7">
    <name type="scientific">Zhongshania guokunii</name>
    <dbReference type="NCBI Taxonomy" id="641783"/>
    <lineage>
        <taxon>Bacteria</taxon>
        <taxon>Pseudomonadati</taxon>
        <taxon>Pseudomonadota</taxon>
        <taxon>Gammaproteobacteria</taxon>
        <taxon>Cellvibrionales</taxon>
        <taxon>Spongiibacteraceae</taxon>
        <taxon>Zhongshania</taxon>
    </lineage>
</organism>
<keyword evidence="7" id="KW-1185">Reference proteome</keyword>
<evidence type="ECO:0000313" key="6">
    <source>
        <dbReference type="EMBL" id="MEX1667546.1"/>
    </source>
</evidence>
<feature type="compositionally biased region" description="Polar residues" evidence="4">
    <location>
        <begin position="13"/>
        <end position="36"/>
    </location>
</feature>
<evidence type="ECO:0000256" key="4">
    <source>
        <dbReference type="SAM" id="MobiDB-lite"/>
    </source>
</evidence>
<dbReference type="InterPro" id="IPR021136">
    <property type="entry name" value="Flagellar_hook_control-like_C"/>
</dbReference>